<sequence>MMTLPHCRASSSGAEQASQQGVAREAGRWRGGTVPEDGPHAAPHRQPRRRAARYPRLDPQLRPHTVPGQPAVSRGAKREERSPPPRLLPWRSTPTSPSPAALATSLDSDCGLYYRCFVFSRVTLAAACRRPPSLSSLPFCPADWLARRQRREKGRGGEGERMMAWHPDMWGPCGSHAESAATSDKTGVKTTEGPSLH</sequence>
<feature type="compositionally biased region" description="Low complexity" evidence="1">
    <location>
        <begin position="9"/>
        <end position="23"/>
    </location>
</feature>
<feature type="region of interest" description="Disordered" evidence="1">
    <location>
        <begin position="151"/>
        <end position="197"/>
    </location>
</feature>
<protein>
    <submittedName>
        <fullName evidence="2">Uncharacterized protein</fullName>
    </submittedName>
</protein>
<evidence type="ECO:0000313" key="2">
    <source>
        <dbReference type="EnsemblPlants" id="OBART10G11740.1"/>
    </source>
</evidence>
<reference evidence="2" key="2">
    <citation type="submission" date="2015-03" db="UniProtKB">
        <authorList>
            <consortium name="EnsemblPlants"/>
        </authorList>
    </citation>
    <scope>IDENTIFICATION</scope>
</reference>
<dbReference type="Proteomes" id="UP000026960">
    <property type="component" value="Chromosome 10"/>
</dbReference>
<feature type="compositionally biased region" description="Basic residues" evidence="1">
    <location>
        <begin position="42"/>
        <end position="53"/>
    </location>
</feature>
<name>A0A0D3HE75_9ORYZ</name>
<feature type="region of interest" description="Disordered" evidence="1">
    <location>
        <begin position="1"/>
        <end position="99"/>
    </location>
</feature>
<keyword evidence="3" id="KW-1185">Reference proteome</keyword>
<dbReference type="HOGENOM" id="CLU_1386067_0_0_1"/>
<dbReference type="Gramene" id="OBART10G11740.1">
    <property type="protein sequence ID" value="OBART10G11740.1"/>
    <property type="gene ID" value="OBART10G11740"/>
</dbReference>
<accession>A0A0D3HE75</accession>
<dbReference type="EnsemblPlants" id="OBART10G11740.1">
    <property type="protein sequence ID" value="OBART10G11740.1"/>
    <property type="gene ID" value="OBART10G11740"/>
</dbReference>
<feature type="compositionally biased region" description="Polar residues" evidence="1">
    <location>
        <begin position="180"/>
        <end position="197"/>
    </location>
</feature>
<dbReference type="PaxDb" id="65489-OBART10G11740.1"/>
<proteinExistence type="predicted"/>
<evidence type="ECO:0000313" key="3">
    <source>
        <dbReference type="Proteomes" id="UP000026960"/>
    </source>
</evidence>
<feature type="compositionally biased region" description="Basic and acidic residues" evidence="1">
    <location>
        <begin position="154"/>
        <end position="163"/>
    </location>
</feature>
<evidence type="ECO:0000256" key="1">
    <source>
        <dbReference type="SAM" id="MobiDB-lite"/>
    </source>
</evidence>
<organism evidence="2">
    <name type="scientific">Oryza barthii</name>
    <dbReference type="NCBI Taxonomy" id="65489"/>
    <lineage>
        <taxon>Eukaryota</taxon>
        <taxon>Viridiplantae</taxon>
        <taxon>Streptophyta</taxon>
        <taxon>Embryophyta</taxon>
        <taxon>Tracheophyta</taxon>
        <taxon>Spermatophyta</taxon>
        <taxon>Magnoliopsida</taxon>
        <taxon>Liliopsida</taxon>
        <taxon>Poales</taxon>
        <taxon>Poaceae</taxon>
        <taxon>BOP clade</taxon>
        <taxon>Oryzoideae</taxon>
        <taxon>Oryzeae</taxon>
        <taxon>Oryzinae</taxon>
        <taxon>Oryza</taxon>
    </lineage>
</organism>
<dbReference type="AlphaFoldDB" id="A0A0D3HE75"/>
<reference evidence="2" key="1">
    <citation type="journal article" date="2009" name="Rice">
        <title>De Novo Next Generation Sequencing of Plant Genomes.</title>
        <authorList>
            <person name="Rounsley S."/>
            <person name="Marri P.R."/>
            <person name="Yu Y."/>
            <person name="He R."/>
            <person name="Sisneros N."/>
            <person name="Goicoechea J.L."/>
            <person name="Lee S.J."/>
            <person name="Angelova A."/>
            <person name="Kudrna D."/>
            <person name="Luo M."/>
            <person name="Affourtit J."/>
            <person name="Desany B."/>
            <person name="Knight J."/>
            <person name="Niazi F."/>
            <person name="Egholm M."/>
            <person name="Wing R.A."/>
        </authorList>
    </citation>
    <scope>NUCLEOTIDE SEQUENCE [LARGE SCALE GENOMIC DNA]</scope>
    <source>
        <strain evidence="2">cv. IRGC 105608</strain>
    </source>
</reference>